<dbReference type="InterPro" id="IPR040256">
    <property type="entry name" value="At4g02000-like"/>
</dbReference>
<feature type="compositionally biased region" description="Polar residues" evidence="1">
    <location>
        <begin position="213"/>
        <end position="227"/>
    </location>
</feature>
<evidence type="ECO:0000259" key="2">
    <source>
        <dbReference type="SMART" id="SM00343"/>
    </source>
</evidence>
<dbReference type="Gene3D" id="4.10.60.10">
    <property type="entry name" value="Zinc finger, CCHC-type"/>
    <property type="match status" value="1"/>
</dbReference>
<sequence length="369" mass="40508">MEGHAFLFRVPCPNARRRILKQSIWQVNGQTMFVAKWTPGPLQEKPQLSMVPVWVDFTGVPLQFFNQVARVYTVIDPRKPLPEAVNAQFETGEIRRITVSSPWLPSICSFCKKIGHTISRCSSAPKTCTTCNSVKHLTVNCPRTNPRKHVDANANARKNIDPTVRKQESINLNASKHEGETQGHREGKAPIRSLLPIVSKSQDGKVYRRKDQGSSLETTTPPTSNSFQLLDSVPETLSEPPQKSFAEVSAQQVNNSITLGSGNQVAALALQPVTSAKKISTVTAQDSTLVFNYDLSKGGLCVDLSSHLSSPANVSSEDDSANGYVSSSEIFSGEDDNSYDGNDNFIEVVSKRLRRHSKYQLGGRGPLTL</sequence>
<dbReference type="OMA" id="HSKYQLG"/>
<dbReference type="Gramene" id="CDX85295">
    <property type="protein sequence ID" value="CDX85295"/>
    <property type="gene ID" value="GSBRNA2T00142957001"/>
</dbReference>
<dbReference type="PANTHER" id="PTHR31286">
    <property type="entry name" value="GLYCINE-RICH CELL WALL STRUCTURAL PROTEIN 1.8-LIKE"/>
    <property type="match status" value="1"/>
</dbReference>
<proteinExistence type="predicted"/>
<dbReference type="SMART" id="SM00343">
    <property type="entry name" value="ZnF_C2HC"/>
    <property type="match status" value="2"/>
</dbReference>
<reference evidence="3" key="1">
    <citation type="submission" date="2021-01" db="EMBL/GenBank/DDBJ databases">
        <authorList>
            <consortium name="Genoscope - CEA"/>
            <person name="William W."/>
        </authorList>
    </citation>
    <scope>NUCLEOTIDE SEQUENCE</scope>
</reference>
<protein>
    <submittedName>
        <fullName evidence="3">(rape) hypothetical protein</fullName>
    </submittedName>
</protein>
<dbReference type="PANTHER" id="PTHR31286:SF173">
    <property type="entry name" value="DUF4283 DOMAIN-CONTAINING PROTEIN"/>
    <property type="match status" value="1"/>
</dbReference>
<name>A0A816MPC5_BRANA</name>
<organism evidence="3">
    <name type="scientific">Brassica napus</name>
    <name type="common">Rape</name>
    <dbReference type="NCBI Taxonomy" id="3708"/>
    <lineage>
        <taxon>Eukaryota</taxon>
        <taxon>Viridiplantae</taxon>
        <taxon>Streptophyta</taxon>
        <taxon>Embryophyta</taxon>
        <taxon>Tracheophyta</taxon>
        <taxon>Spermatophyta</taxon>
        <taxon>Magnoliopsida</taxon>
        <taxon>eudicotyledons</taxon>
        <taxon>Gunneridae</taxon>
        <taxon>Pentapetalae</taxon>
        <taxon>rosids</taxon>
        <taxon>malvids</taxon>
        <taxon>Brassicales</taxon>
        <taxon>Brassicaceae</taxon>
        <taxon>Brassiceae</taxon>
        <taxon>Brassica</taxon>
    </lineage>
</organism>
<feature type="region of interest" description="Disordered" evidence="1">
    <location>
        <begin position="202"/>
        <end position="227"/>
    </location>
</feature>
<gene>
    <name evidence="3" type="ORF">DARMORV10_C07P38610.1</name>
</gene>
<dbReference type="InterPro" id="IPR025558">
    <property type="entry name" value="DUF4283"/>
</dbReference>
<feature type="compositionally biased region" description="Basic and acidic residues" evidence="1">
    <location>
        <begin position="202"/>
        <end position="212"/>
    </location>
</feature>
<dbReference type="InterPro" id="IPR001878">
    <property type="entry name" value="Znf_CCHC"/>
</dbReference>
<feature type="domain" description="CCHC-type" evidence="2">
    <location>
        <begin position="127"/>
        <end position="143"/>
    </location>
</feature>
<accession>A0A816MPC5</accession>
<dbReference type="AlphaFoldDB" id="A0A816MPC5"/>
<dbReference type="EMBL" id="HG994371">
    <property type="protein sequence ID" value="CAF2009014.1"/>
    <property type="molecule type" value="Genomic_DNA"/>
</dbReference>
<feature type="domain" description="CCHC-type" evidence="2">
    <location>
        <begin position="107"/>
        <end position="123"/>
    </location>
</feature>
<evidence type="ECO:0000313" key="3">
    <source>
        <dbReference type="EMBL" id="CAF2009014.1"/>
    </source>
</evidence>
<dbReference type="Pfam" id="PF14111">
    <property type="entry name" value="DUF4283"/>
    <property type="match status" value="1"/>
</dbReference>
<dbReference type="GO" id="GO:0008270">
    <property type="term" value="F:zinc ion binding"/>
    <property type="evidence" value="ECO:0007669"/>
    <property type="project" value="InterPro"/>
</dbReference>
<evidence type="ECO:0000256" key="1">
    <source>
        <dbReference type="SAM" id="MobiDB-lite"/>
    </source>
</evidence>
<dbReference type="SUPFAM" id="SSF57756">
    <property type="entry name" value="Retrovirus zinc finger-like domains"/>
    <property type="match status" value="1"/>
</dbReference>
<dbReference type="GO" id="GO:0003676">
    <property type="term" value="F:nucleic acid binding"/>
    <property type="evidence" value="ECO:0007669"/>
    <property type="project" value="InterPro"/>
</dbReference>
<dbReference type="InterPro" id="IPR036875">
    <property type="entry name" value="Znf_CCHC_sf"/>
</dbReference>
<dbReference type="Proteomes" id="UP001295469">
    <property type="component" value="Chromosome C07"/>
</dbReference>